<evidence type="ECO:0000313" key="4">
    <source>
        <dbReference type="Proteomes" id="UP001341840"/>
    </source>
</evidence>
<evidence type="ECO:0000256" key="1">
    <source>
        <dbReference type="SAM" id="Coils"/>
    </source>
</evidence>
<comment type="caution">
    <text evidence="3">The sequence shown here is derived from an EMBL/GenBank/DDBJ whole genome shotgun (WGS) entry which is preliminary data.</text>
</comment>
<reference evidence="3 4" key="1">
    <citation type="journal article" date="2023" name="Plants (Basel)">
        <title>Bridging the Gap: Combining Genomics and Transcriptomics Approaches to Understand Stylosanthes scabra, an Orphan Legume from the Brazilian Caatinga.</title>
        <authorList>
            <person name="Ferreira-Neto J.R.C."/>
            <person name="da Silva M.D."/>
            <person name="Binneck E."/>
            <person name="de Melo N.F."/>
            <person name="da Silva R.H."/>
            <person name="de Melo A.L.T.M."/>
            <person name="Pandolfi V."/>
            <person name="Bustamante F.O."/>
            <person name="Brasileiro-Vidal A.C."/>
            <person name="Benko-Iseppon A.M."/>
        </authorList>
    </citation>
    <scope>NUCLEOTIDE SEQUENCE [LARGE SCALE GENOMIC DNA]</scope>
    <source>
        <tissue evidence="3">Leaves</tissue>
    </source>
</reference>
<dbReference type="EMBL" id="JASCZI010275509">
    <property type="protein sequence ID" value="MED6226529.1"/>
    <property type="molecule type" value="Genomic_DNA"/>
</dbReference>
<feature type="compositionally biased region" description="Basic and acidic residues" evidence="2">
    <location>
        <begin position="303"/>
        <end position="334"/>
    </location>
</feature>
<keyword evidence="1" id="KW-0175">Coiled coil</keyword>
<dbReference type="Proteomes" id="UP001341840">
    <property type="component" value="Unassembled WGS sequence"/>
</dbReference>
<feature type="region of interest" description="Disordered" evidence="2">
    <location>
        <begin position="278"/>
        <end position="334"/>
    </location>
</feature>
<sequence length="334" mass="39287">MEGLSIKAELLISKNISAAAESKDPNKRLPFTGVIYRLLFANGFKKKVQGDELIPIEKPITAESIMKHSQPQLPPQVHHQLHEERDQQEQYLQPLPQQFDFPQPPPQNLPPEYNWKELTQQFQGMRVEQNNQFKDFFDRQNSFFEEMRTQTKAYKQGFEDMRVQQHKYVEEIKASQEITHKAVQELREKQNKHINDFAAHKKEYKKDQREMKAAMEKSKAQFETANQYWHRINNKNEQKIDYLCWGIQQVNPYLKGRLPENIPEWIQANLQARRGRFHDGMSRTPRDCWPVATSRGPASTSNEEEKGKGKAAEGDNDERGKKKAWEARDKDLNQ</sequence>
<evidence type="ECO:0000313" key="3">
    <source>
        <dbReference type="EMBL" id="MED6226529.1"/>
    </source>
</evidence>
<organism evidence="3 4">
    <name type="scientific">Stylosanthes scabra</name>
    <dbReference type="NCBI Taxonomy" id="79078"/>
    <lineage>
        <taxon>Eukaryota</taxon>
        <taxon>Viridiplantae</taxon>
        <taxon>Streptophyta</taxon>
        <taxon>Embryophyta</taxon>
        <taxon>Tracheophyta</taxon>
        <taxon>Spermatophyta</taxon>
        <taxon>Magnoliopsida</taxon>
        <taxon>eudicotyledons</taxon>
        <taxon>Gunneridae</taxon>
        <taxon>Pentapetalae</taxon>
        <taxon>rosids</taxon>
        <taxon>fabids</taxon>
        <taxon>Fabales</taxon>
        <taxon>Fabaceae</taxon>
        <taxon>Papilionoideae</taxon>
        <taxon>50 kb inversion clade</taxon>
        <taxon>dalbergioids sensu lato</taxon>
        <taxon>Dalbergieae</taxon>
        <taxon>Pterocarpus clade</taxon>
        <taxon>Stylosanthes</taxon>
    </lineage>
</organism>
<gene>
    <name evidence="3" type="ORF">PIB30_104618</name>
</gene>
<proteinExistence type="predicted"/>
<feature type="compositionally biased region" description="Low complexity" evidence="2">
    <location>
        <begin position="69"/>
        <end position="78"/>
    </location>
</feature>
<name>A0ABU6ZX08_9FABA</name>
<protein>
    <submittedName>
        <fullName evidence="3">Uncharacterized protein</fullName>
    </submittedName>
</protein>
<feature type="coiled-coil region" evidence="1">
    <location>
        <begin position="183"/>
        <end position="221"/>
    </location>
</feature>
<evidence type="ECO:0000256" key="2">
    <source>
        <dbReference type="SAM" id="MobiDB-lite"/>
    </source>
</evidence>
<accession>A0ABU6ZX08</accession>
<keyword evidence="4" id="KW-1185">Reference proteome</keyword>
<feature type="region of interest" description="Disordered" evidence="2">
    <location>
        <begin position="69"/>
        <end position="88"/>
    </location>
</feature>